<dbReference type="EMBL" id="CP113088">
    <property type="protein sequence ID" value="WAC00840.1"/>
    <property type="molecule type" value="Genomic_DNA"/>
</dbReference>
<protein>
    <recommendedName>
        <fullName evidence="3">Tetratricopeptide repeat protein</fullName>
    </recommendedName>
</protein>
<dbReference type="RefSeq" id="WP_267675388.1">
    <property type="nucleotide sequence ID" value="NZ_CP113088.1"/>
</dbReference>
<dbReference type="InterPro" id="IPR011990">
    <property type="entry name" value="TPR-like_helical_dom_sf"/>
</dbReference>
<gene>
    <name evidence="1" type="ORF">N7U66_11275</name>
</gene>
<reference evidence="1" key="1">
    <citation type="submission" date="2022-11" db="EMBL/GenBank/DDBJ databases">
        <title>Lacinutrix neustonica HL-RS19T sp. nov., isolated from the surface microlayer sample of brackish Lake Shihwa.</title>
        <authorList>
            <person name="Choi J.Y."/>
            <person name="Hwang C.Y."/>
        </authorList>
    </citation>
    <scope>NUCLEOTIDE SEQUENCE</scope>
    <source>
        <strain evidence="1">HL-RS19</strain>
    </source>
</reference>
<dbReference type="Gene3D" id="3.40.50.1820">
    <property type="entry name" value="alpha/beta hydrolase"/>
    <property type="match status" value="1"/>
</dbReference>
<accession>A0A9E8MV18</accession>
<dbReference type="Proteomes" id="UP001164705">
    <property type="component" value="Chromosome"/>
</dbReference>
<evidence type="ECO:0000313" key="1">
    <source>
        <dbReference type="EMBL" id="WAC00840.1"/>
    </source>
</evidence>
<evidence type="ECO:0000313" key="2">
    <source>
        <dbReference type="Proteomes" id="UP001164705"/>
    </source>
</evidence>
<dbReference type="Gene3D" id="1.25.40.10">
    <property type="entry name" value="Tetratricopeptide repeat domain"/>
    <property type="match status" value="1"/>
</dbReference>
<dbReference type="SUPFAM" id="SSF48452">
    <property type="entry name" value="TPR-like"/>
    <property type="match status" value="1"/>
</dbReference>
<keyword evidence="2" id="KW-1185">Reference proteome</keyword>
<sequence length="173" mass="19830">MNTAINEIKNDYLSSNFSDFTGASHYLLPAIAIPQAFENIFNAFRPISVKEYKEKIIPLESSSVDYLVEKYQRIKNLYNIDKPVLINDFKAVAAAIEKKQQYEDFEPLAKLATKEYPDTLLGNYYLGRFYEETGDPKKAMKIYQSAYILKEAAGITKNHVLELSDKIKADFGY</sequence>
<dbReference type="KEGG" id="lnu:N7U66_11275"/>
<dbReference type="InterPro" id="IPR029058">
    <property type="entry name" value="AB_hydrolase_fold"/>
</dbReference>
<name>A0A9E8MV18_9FLAO</name>
<dbReference type="AlphaFoldDB" id="A0A9E8MV18"/>
<organism evidence="1 2">
    <name type="scientific">Lacinutrix neustonica</name>
    <dbReference type="NCBI Taxonomy" id="2980107"/>
    <lineage>
        <taxon>Bacteria</taxon>
        <taxon>Pseudomonadati</taxon>
        <taxon>Bacteroidota</taxon>
        <taxon>Flavobacteriia</taxon>
        <taxon>Flavobacteriales</taxon>
        <taxon>Flavobacteriaceae</taxon>
        <taxon>Lacinutrix</taxon>
    </lineage>
</organism>
<proteinExistence type="predicted"/>
<evidence type="ECO:0008006" key="3">
    <source>
        <dbReference type="Google" id="ProtNLM"/>
    </source>
</evidence>